<keyword evidence="3" id="KW-1185">Reference proteome</keyword>
<dbReference type="InterPro" id="IPR003744">
    <property type="entry name" value="YhhQ"/>
</dbReference>
<keyword evidence="1" id="KW-1003">Cell membrane</keyword>
<feature type="transmembrane region" description="Helical" evidence="1">
    <location>
        <begin position="124"/>
        <end position="148"/>
    </location>
</feature>
<keyword evidence="1" id="KW-1133">Transmembrane helix</keyword>
<dbReference type="EMBL" id="JBHSDV010000001">
    <property type="protein sequence ID" value="MFC4387617.1"/>
    <property type="molecule type" value="Genomic_DNA"/>
</dbReference>
<feature type="transmembrane region" description="Helical" evidence="1">
    <location>
        <begin position="6"/>
        <end position="22"/>
    </location>
</feature>
<keyword evidence="1" id="KW-0813">Transport</keyword>
<evidence type="ECO:0000313" key="2">
    <source>
        <dbReference type="EMBL" id="MFC4387617.1"/>
    </source>
</evidence>
<dbReference type="Proteomes" id="UP001595880">
    <property type="component" value="Unassembled WGS sequence"/>
</dbReference>
<dbReference type="Pfam" id="PF02592">
    <property type="entry name" value="Vut_1"/>
    <property type="match status" value="1"/>
</dbReference>
<comment type="similarity">
    <text evidence="1">Belongs to the vitamin uptake transporter (VUT/ECF) (TC 2.A.88) family. Q precursor transporter subfamily.</text>
</comment>
<organism evidence="2 3">
    <name type="scientific">Gracilibacillus marinus</name>
    <dbReference type="NCBI Taxonomy" id="630535"/>
    <lineage>
        <taxon>Bacteria</taxon>
        <taxon>Bacillati</taxon>
        <taxon>Bacillota</taxon>
        <taxon>Bacilli</taxon>
        <taxon>Bacillales</taxon>
        <taxon>Bacillaceae</taxon>
        <taxon>Gracilibacillus</taxon>
    </lineage>
</organism>
<dbReference type="NCBIfam" id="TIGR00697">
    <property type="entry name" value="queuosine precursor transporter"/>
    <property type="match status" value="1"/>
</dbReference>
<dbReference type="HAMAP" id="MF_02088">
    <property type="entry name" value="Q_prec_transport"/>
    <property type="match status" value="1"/>
</dbReference>
<reference evidence="3" key="1">
    <citation type="journal article" date="2019" name="Int. J. Syst. Evol. Microbiol.">
        <title>The Global Catalogue of Microorganisms (GCM) 10K type strain sequencing project: providing services to taxonomists for standard genome sequencing and annotation.</title>
        <authorList>
            <consortium name="The Broad Institute Genomics Platform"/>
            <consortium name="The Broad Institute Genome Sequencing Center for Infectious Disease"/>
            <person name="Wu L."/>
            <person name="Ma J."/>
        </authorList>
    </citation>
    <scope>NUCLEOTIDE SEQUENCE [LARGE SCALE GENOMIC DNA]</scope>
    <source>
        <strain evidence="3">KACC 14058</strain>
    </source>
</reference>
<dbReference type="PANTHER" id="PTHR34300:SF2">
    <property type="entry name" value="QUEUOSINE PRECURSOR TRANSPORTER-RELATED"/>
    <property type="match status" value="1"/>
</dbReference>
<dbReference type="RefSeq" id="WP_390197707.1">
    <property type="nucleotide sequence ID" value="NZ_JBHSDV010000001.1"/>
</dbReference>
<feature type="transmembrane region" description="Helical" evidence="1">
    <location>
        <begin position="52"/>
        <end position="73"/>
    </location>
</feature>
<dbReference type="PANTHER" id="PTHR34300">
    <property type="entry name" value="QUEUOSINE PRECURSOR TRANSPORTER-RELATED"/>
    <property type="match status" value="1"/>
</dbReference>
<evidence type="ECO:0000313" key="3">
    <source>
        <dbReference type="Proteomes" id="UP001595880"/>
    </source>
</evidence>
<feature type="transmembrane region" description="Helical" evidence="1">
    <location>
        <begin position="85"/>
        <end position="104"/>
    </location>
</feature>
<name>A0ABV8VT08_9BACI</name>
<sequence>MSNELLWILFAILNFSILLVMYRMFGKAGLFVWIGMSTVIANIQVLKTVEMFGLTATLGNIMYGTVFLATDILNENHGKKDAKKAVWMGFSTLLIMTILMQVVLTFVPHESDTMQNSLEAIFSVIPNIAIGSMAAFLVSQYIDVYLYSKIKEKLPAHKYLWIRNNGSTMISQLVDTLIFCSIAFYNLYSFSVWLEIFITTYVIKFVVSAIDTPFLYISKKINKSDRHD</sequence>
<comment type="function">
    <text evidence="1">Involved in the import of queuosine (Q) precursors, required for Q precursor salvage.</text>
</comment>
<comment type="subcellular location">
    <subcellularLocation>
        <location evidence="1">Cell membrane</location>
        <topology evidence="1">Multi-pass membrane protein</topology>
    </subcellularLocation>
</comment>
<feature type="transmembrane region" description="Helical" evidence="1">
    <location>
        <begin position="169"/>
        <end position="190"/>
    </location>
</feature>
<protein>
    <recommendedName>
        <fullName evidence="1">Probable queuosine precursor transporter</fullName>
        <shortName evidence="1">Q precursor transporter</shortName>
    </recommendedName>
</protein>
<evidence type="ECO:0000256" key="1">
    <source>
        <dbReference type="HAMAP-Rule" id="MF_02088"/>
    </source>
</evidence>
<keyword evidence="1" id="KW-0812">Transmembrane</keyword>
<accession>A0ABV8VT08</accession>
<proteinExistence type="inferred from homology"/>
<gene>
    <name evidence="2" type="ORF">ACFOZ1_07290</name>
</gene>
<feature type="transmembrane region" description="Helical" evidence="1">
    <location>
        <begin position="29"/>
        <end position="46"/>
    </location>
</feature>
<comment type="caution">
    <text evidence="2">The sequence shown here is derived from an EMBL/GenBank/DDBJ whole genome shotgun (WGS) entry which is preliminary data.</text>
</comment>
<keyword evidence="1" id="KW-0472">Membrane</keyword>
<feature type="transmembrane region" description="Helical" evidence="1">
    <location>
        <begin position="196"/>
        <end position="217"/>
    </location>
</feature>